<dbReference type="SUPFAM" id="SSF63748">
    <property type="entry name" value="Tudor/PWWP/MBT"/>
    <property type="match status" value="2"/>
</dbReference>
<dbReference type="PANTHER" id="PTHR13793:SF107">
    <property type="entry name" value="BROMODOMAIN-CONTAINING PROTEIN HOMOLOG"/>
    <property type="match status" value="1"/>
</dbReference>
<dbReference type="Pfam" id="PF13832">
    <property type="entry name" value="zf-HC5HC2H_2"/>
    <property type="match status" value="1"/>
</dbReference>
<dbReference type="InterPro" id="IPR002999">
    <property type="entry name" value="Tudor"/>
</dbReference>
<evidence type="ECO:0000256" key="8">
    <source>
        <dbReference type="ARBA" id="ARBA00023015"/>
    </source>
</evidence>
<evidence type="ECO:0000256" key="1">
    <source>
        <dbReference type="ARBA" id="ARBA00004123"/>
    </source>
</evidence>
<keyword evidence="10" id="KW-0539">Nucleus</keyword>
<dbReference type="CDD" id="cd20392">
    <property type="entry name" value="Tudor_JMJD2_rpt2"/>
    <property type="match status" value="1"/>
</dbReference>
<evidence type="ECO:0000256" key="2">
    <source>
        <dbReference type="ARBA" id="ARBA00022723"/>
    </source>
</evidence>
<keyword evidence="9" id="KW-0804">Transcription</keyword>
<gene>
    <name evidence="12" type="primary">ORF51276</name>
</gene>
<dbReference type="InterPro" id="IPR019787">
    <property type="entry name" value="Znf_PHD-finger"/>
</dbReference>
<dbReference type="SUPFAM" id="SSF57903">
    <property type="entry name" value="FYVE/PHD zinc finger"/>
    <property type="match status" value="1"/>
</dbReference>
<protein>
    <recommendedName>
        <fullName evidence="11">PHD-type domain-containing protein</fullName>
    </recommendedName>
</protein>
<keyword evidence="6" id="KW-0560">Oxidoreductase</keyword>
<feature type="non-terminal residue" evidence="12">
    <location>
        <position position="1"/>
    </location>
</feature>
<dbReference type="InterPro" id="IPR013083">
    <property type="entry name" value="Znf_RING/FYVE/PHD"/>
</dbReference>
<dbReference type="InterPro" id="IPR001965">
    <property type="entry name" value="Znf_PHD"/>
</dbReference>
<keyword evidence="7" id="KW-0408">Iron</keyword>
<dbReference type="EMBL" id="HACG01017421">
    <property type="protein sequence ID" value="CEK64286.1"/>
    <property type="molecule type" value="Transcribed_RNA"/>
</dbReference>
<dbReference type="GO" id="GO:0005634">
    <property type="term" value="C:nucleus"/>
    <property type="evidence" value="ECO:0007669"/>
    <property type="project" value="UniProtKB-SubCell"/>
</dbReference>
<dbReference type="PANTHER" id="PTHR13793">
    <property type="entry name" value="PHD FINGER PROTEINS"/>
    <property type="match status" value="1"/>
</dbReference>
<dbReference type="CDD" id="cd20391">
    <property type="entry name" value="Tudor_JMJD2_rpt1"/>
    <property type="match status" value="1"/>
</dbReference>
<feature type="domain" description="PHD-type" evidence="11">
    <location>
        <begin position="165"/>
        <end position="280"/>
    </location>
</feature>
<keyword evidence="2" id="KW-0479">Metal-binding</keyword>
<keyword evidence="8" id="KW-0805">Transcription regulation</keyword>
<dbReference type="InterPro" id="IPR011011">
    <property type="entry name" value="Znf_FYVE_PHD"/>
</dbReference>
<dbReference type="Gene3D" id="3.10.330.70">
    <property type="match status" value="1"/>
</dbReference>
<dbReference type="Pfam" id="PF13831">
    <property type="entry name" value="PHD_2"/>
    <property type="match status" value="1"/>
</dbReference>
<keyword evidence="4" id="KW-0863">Zinc-finger</keyword>
<evidence type="ECO:0000256" key="4">
    <source>
        <dbReference type="ARBA" id="ARBA00022771"/>
    </source>
</evidence>
<accession>A0A0B6Z8K8</accession>
<dbReference type="AlphaFoldDB" id="A0A0B6Z8K8"/>
<dbReference type="InterPro" id="IPR034732">
    <property type="entry name" value="EPHD"/>
</dbReference>
<dbReference type="GO" id="GO:0016491">
    <property type="term" value="F:oxidoreductase activity"/>
    <property type="evidence" value="ECO:0007669"/>
    <property type="project" value="UniProtKB-KW"/>
</dbReference>
<comment type="subcellular location">
    <subcellularLocation>
        <location evidence="1">Nucleus</location>
    </subcellularLocation>
</comment>
<reference evidence="12" key="1">
    <citation type="submission" date="2014-12" db="EMBL/GenBank/DDBJ databases">
        <title>Insight into the proteome of Arion vulgaris.</title>
        <authorList>
            <person name="Aradska J."/>
            <person name="Bulat T."/>
            <person name="Smidak R."/>
            <person name="Sarate P."/>
            <person name="Gangsoo J."/>
            <person name="Sialana F."/>
            <person name="Bilban M."/>
            <person name="Lubec G."/>
        </authorList>
    </citation>
    <scope>NUCLEOTIDE SEQUENCE</scope>
    <source>
        <tissue evidence="12">Skin</tissue>
    </source>
</reference>
<name>A0A0B6Z8K8_9EUPU</name>
<proteinExistence type="predicted"/>
<evidence type="ECO:0000256" key="10">
    <source>
        <dbReference type="ARBA" id="ARBA00023242"/>
    </source>
</evidence>
<evidence type="ECO:0000256" key="7">
    <source>
        <dbReference type="ARBA" id="ARBA00023004"/>
    </source>
</evidence>
<organism evidence="12">
    <name type="scientific">Arion vulgaris</name>
    <dbReference type="NCBI Taxonomy" id="1028688"/>
    <lineage>
        <taxon>Eukaryota</taxon>
        <taxon>Metazoa</taxon>
        <taxon>Spiralia</taxon>
        <taxon>Lophotrochozoa</taxon>
        <taxon>Mollusca</taxon>
        <taxon>Gastropoda</taxon>
        <taxon>Heterobranchia</taxon>
        <taxon>Euthyneura</taxon>
        <taxon>Panpulmonata</taxon>
        <taxon>Eupulmonata</taxon>
        <taxon>Stylommatophora</taxon>
        <taxon>Helicina</taxon>
        <taxon>Arionoidea</taxon>
        <taxon>Arionidae</taxon>
        <taxon>Arion</taxon>
    </lineage>
</organism>
<dbReference type="GO" id="GO:0006357">
    <property type="term" value="P:regulation of transcription by RNA polymerase II"/>
    <property type="evidence" value="ECO:0007669"/>
    <property type="project" value="TreeGrafter"/>
</dbReference>
<evidence type="ECO:0000313" key="12">
    <source>
        <dbReference type="EMBL" id="CEK64286.1"/>
    </source>
</evidence>
<dbReference type="SMART" id="SM00333">
    <property type="entry name" value="TUDOR"/>
    <property type="match status" value="2"/>
</dbReference>
<evidence type="ECO:0000256" key="9">
    <source>
        <dbReference type="ARBA" id="ARBA00023163"/>
    </source>
</evidence>
<dbReference type="SMART" id="SM00249">
    <property type="entry name" value="PHD"/>
    <property type="match status" value="2"/>
</dbReference>
<evidence type="ECO:0000256" key="3">
    <source>
        <dbReference type="ARBA" id="ARBA00022737"/>
    </source>
</evidence>
<dbReference type="Gene3D" id="3.30.40.10">
    <property type="entry name" value="Zinc/RING finger domain, C3HC4 (zinc finger)"/>
    <property type="match status" value="1"/>
</dbReference>
<dbReference type="Pfam" id="PF18104">
    <property type="entry name" value="Tudor_2"/>
    <property type="match status" value="2"/>
</dbReference>
<dbReference type="PROSITE" id="PS51805">
    <property type="entry name" value="EPHD"/>
    <property type="match status" value="1"/>
</dbReference>
<dbReference type="InterPro" id="IPR050701">
    <property type="entry name" value="Histone_Mod_Regulator"/>
</dbReference>
<keyword evidence="5" id="KW-0862">Zinc</keyword>
<evidence type="ECO:0000259" key="11">
    <source>
        <dbReference type="PROSITE" id="PS51805"/>
    </source>
</evidence>
<dbReference type="GO" id="GO:0141052">
    <property type="term" value="F:histone H3 demethylase activity"/>
    <property type="evidence" value="ECO:0007669"/>
    <property type="project" value="UniProtKB-ARBA"/>
</dbReference>
<keyword evidence="3" id="KW-0677">Repeat</keyword>
<evidence type="ECO:0000256" key="5">
    <source>
        <dbReference type="ARBA" id="ARBA00022833"/>
    </source>
</evidence>
<dbReference type="Gene3D" id="2.30.30.140">
    <property type="match status" value="1"/>
</dbReference>
<evidence type="ECO:0000256" key="6">
    <source>
        <dbReference type="ARBA" id="ARBA00023002"/>
    </source>
</evidence>
<dbReference type="GO" id="GO:0008270">
    <property type="term" value="F:zinc ion binding"/>
    <property type="evidence" value="ECO:0007669"/>
    <property type="project" value="UniProtKB-KW"/>
</dbReference>
<dbReference type="InterPro" id="IPR040477">
    <property type="entry name" value="KDM4-like_Tudor"/>
</dbReference>
<sequence length="454" mass="50755">AQAILTTPPDISLKTDRDIVITSGPDNLFATPLSRLWQCRPYDVDAIRNYNRFMSRRYPYCSICSILQRFDVEKEMHTLCQHFSVSVVPDRTAPMFTDESFTVSASNTKGICDYTSVDDAGGSSPLLHCSKCQVCVHASCYGNPDIVSSQDWICSACSSGSSQDQLCCTLCCLNGGALAPTSNGCWAHIVCALAIREVFFVDVRKRAPVDISKIPASRYKLKCSLCASVSSKIHHKTACVQCSVGKCMTAFHVSCAYSAGIRFEVSDWPVPIHVTCLKHLSIDSKQKKHVRELADLNVDHRVVAKHKNKRFYWGTVVDVIRSRLYAVDFDDGSYSEDLLPGDVEGLGGVKNTLPKNGDRVHVQWSDGAMYKATFRKVIIQDLYTIEFEDGSQQQTTREQLWGEAEDIPKRVKNKMSQATDMKFELLDDKSPVCDGPRNKTKVNYKQMIQHIEQS</sequence>